<dbReference type="Proteomes" id="UP001152484">
    <property type="component" value="Unassembled WGS sequence"/>
</dbReference>
<dbReference type="InterPro" id="IPR012337">
    <property type="entry name" value="RNaseH-like_sf"/>
</dbReference>
<organism evidence="3 4">
    <name type="scientific">Cuscuta europaea</name>
    <name type="common">European dodder</name>
    <dbReference type="NCBI Taxonomy" id="41803"/>
    <lineage>
        <taxon>Eukaryota</taxon>
        <taxon>Viridiplantae</taxon>
        <taxon>Streptophyta</taxon>
        <taxon>Embryophyta</taxon>
        <taxon>Tracheophyta</taxon>
        <taxon>Spermatophyta</taxon>
        <taxon>Magnoliopsida</taxon>
        <taxon>eudicotyledons</taxon>
        <taxon>Gunneridae</taxon>
        <taxon>Pentapetalae</taxon>
        <taxon>asterids</taxon>
        <taxon>lamiids</taxon>
        <taxon>Solanales</taxon>
        <taxon>Convolvulaceae</taxon>
        <taxon>Cuscuteae</taxon>
        <taxon>Cuscuta</taxon>
        <taxon>Cuscuta subgen. Cuscuta</taxon>
    </lineage>
</organism>
<dbReference type="InterPro" id="IPR002156">
    <property type="entry name" value="RNaseH_domain"/>
</dbReference>
<evidence type="ECO:0008006" key="5">
    <source>
        <dbReference type="Google" id="ProtNLM"/>
    </source>
</evidence>
<dbReference type="EMBL" id="CAMAPE010000002">
    <property type="protein sequence ID" value="CAH9053278.1"/>
    <property type="molecule type" value="Genomic_DNA"/>
</dbReference>
<dbReference type="Pfam" id="PF13966">
    <property type="entry name" value="zf-RVT"/>
    <property type="match status" value="1"/>
</dbReference>
<dbReference type="SUPFAM" id="SSF53098">
    <property type="entry name" value="Ribonuclease H-like"/>
    <property type="match status" value="1"/>
</dbReference>
<protein>
    <recommendedName>
        <fullName evidence="5">Reverse transcriptase zinc-binding domain-containing protein</fullName>
    </recommendedName>
</protein>
<sequence length="377" mass="43334">MAATNLSRLLVGWTRARNLSTIFFLLLQNQTSLPPVSRFCTTSGEWDFPFLRSLISENLVLHMACMSLPHPGSGEYVLVWGCEKDGRFRIRSAYALLGGQINIEEEPDCRVVWRWRGPNHIRHFLWLVAHNRLLTNEERRRRHMATEGVCSRCNQHQETALHVLRECPFAVTTWEHLAYLATDRMNWESPLLPWITHHLKASSNSLIFGVACWSLWKARNEVIFTDICTTPESLAQRIRHFVESIEEALILEQSTHTCLPTKMMVDVSWPLPPSWVALNSDRSVIPQTRRAAAGGLFRDSDGRCLAAYSMNLGICSITRAEMRDVVQGLHFAWEFGYRQVRVQLDSHAAIQLLMEEGERAHQHSSKVAQFHELLNRN</sequence>
<evidence type="ECO:0000313" key="4">
    <source>
        <dbReference type="Proteomes" id="UP001152484"/>
    </source>
</evidence>
<name>A0A9P0YGJ7_CUSEU</name>
<gene>
    <name evidence="3" type="ORF">CEURO_LOCUS479</name>
</gene>
<feature type="domain" description="RNase H type-1" evidence="1">
    <location>
        <begin position="285"/>
        <end position="366"/>
    </location>
</feature>
<dbReference type="AlphaFoldDB" id="A0A9P0YGJ7"/>
<feature type="domain" description="Reverse transcriptase zinc-binding" evidence="2">
    <location>
        <begin position="88"/>
        <end position="174"/>
    </location>
</feature>
<dbReference type="InterPro" id="IPR036397">
    <property type="entry name" value="RNaseH_sf"/>
</dbReference>
<dbReference type="PANTHER" id="PTHR47723">
    <property type="entry name" value="OS05G0353850 PROTEIN"/>
    <property type="match status" value="1"/>
</dbReference>
<dbReference type="CDD" id="cd06222">
    <property type="entry name" value="RNase_H_like"/>
    <property type="match status" value="1"/>
</dbReference>
<reference evidence="3" key="1">
    <citation type="submission" date="2022-07" db="EMBL/GenBank/DDBJ databases">
        <authorList>
            <person name="Macas J."/>
            <person name="Novak P."/>
            <person name="Neumann P."/>
        </authorList>
    </citation>
    <scope>NUCLEOTIDE SEQUENCE</scope>
</reference>
<dbReference type="PANTHER" id="PTHR47723:SF19">
    <property type="entry name" value="POLYNUCLEOTIDYL TRANSFERASE, RIBONUCLEASE H-LIKE SUPERFAMILY PROTEIN"/>
    <property type="match status" value="1"/>
</dbReference>
<dbReference type="OrthoDB" id="1301749at2759"/>
<dbReference type="InterPro" id="IPR053151">
    <property type="entry name" value="RNase_H-like"/>
</dbReference>
<comment type="caution">
    <text evidence="3">The sequence shown here is derived from an EMBL/GenBank/DDBJ whole genome shotgun (WGS) entry which is preliminary data.</text>
</comment>
<dbReference type="InterPro" id="IPR026960">
    <property type="entry name" value="RVT-Znf"/>
</dbReference>
<evidence type="ECO:0000313" key="3">
    <source>
        <dbReference type="EMBL" id="CAH9053278.1"/>
    </source>
</evidence>
<dbReference type="GO" id="GO:0003676">
    <property type="term" value="F:nucleic acid binding"/>
    <property type="evidence" value="ECO:0007669"/>
    <property type="project" value="InterPro"/>
</dbReference>
<proteinExistence type="predicted"/>
<evidence type="ECO:0000259" key="1">
    <source>
        <dbReference type="Pfam" id="PF13456"/>
    </source>
</evidence>
<keyword evidence="4" id="KW-1185">Reference proteome</keyword>
<evidence type="ECO:0000259" key="2">
    <source>
        <dbReference type="Pfam" id="PF13966"/>
    </source>
</evidence>
<dbReference type="GO" id="GO:0004523">
    <property type="term" value="F:RNA-DNA hybrid ribonuclease activity"/>
    <property type="evidence" value="ECO:0007669"/>
    <property type="project" value="InterPro"/>
</dbReference>
<dbReference type="Pfam" id="PF13456">
    <property type="entry name" value="RVT_3"/>
    <property type="match status" value="1"/>
</dbReference>
<accession>A0A9P0YGJ7</accession>
<dbReference type="InterPro" id="IPR044730">
    <property type="entry name" value="RNase_H-like_dom_plant"/>
</dbReference>
<dbReference type="Gene3D" id="3.30.420.10">
    <property type="entry name" value="Ribonuclease H-like superfamily/Ribonuclease H"/>
    <property type="match status" value="1"/>
</dbReference>